<organism evidence="12 13">
    <name type="scientific">Aquifex aeolicus (strain VF5)</name>
    <dbReference type="NCBI Taxonomy" id="224324"/>
    <lineage>
        <taxon>Bacteria</taxon>
        <taxon>Pseudomonadati</taxon>
        <taxon>Aquificota</taxon>
        <taxon>Aquificia</taxon>
        <taxon>Aquificales</taxon>
        <taxon>Aquificaceae</taxon>
        <taxon>Aquifex</taxon>
    </lineage>
</organism>
<dbReference type="SUPFAM" id="SSF53706">
    <property type="entry name" value="Formate dehydrogenase/DMSO reductase, domains 1-3"/>
    <property type="match status" value="1"/>
</dbReference>
<comment type="similarity">
    <text evidence="3">Belongs to the prokaryotic molybdopterin-containing oxidoreductase family. NasA/NapA/NarB subfamily.</text>
</comment>
<dbReference type="KEGG" id="aae:aq_217"/>
<accession>O66590</accession>
<dbReference type="EnsemblBacteria" id="AAC06542">
    <property type="protein sequence ID" value="AAC06542"/>
    <property type="gene ID" value="aq_217"/>
</dbReference>
<keyword evidence="4" id="KW-0004">4Fe-4S</keyword>
<dbReference type="FunCoup" id="O66590">
    <property type="interactions" value="39"/>
</dbReference>
<dbReference type="InParanoid" id="O66590"/>
<evidence type="ECO:0000259" key="11">
    <source>
        <dbReference type="SMART" id="SM00926"/>
    </source>
</evidence>
<dbReference type="Pfam" id="PF04879">
    <property type="entry name" value="Molybdop_Fe4S4"/>
    <property type="match status" value="1"/>
</dbReference>
<dbReference type="Gene3D" id="3.40.228.10">
    <property type="entry name" value="Dimethylsulfoxide Reductase, domain 2"/>
    <property type="match status" value="1"/>
</dbReference>
<evidence type="ECO:0000256" key="10">
    <source>
        <dbReference type="ARBA" id="ARBA00023063"/>
    </source>
</evidence>
<gene>
    <name evidence="12" type="primary">narB</name>
    <name evidence="12" type="ordered locus">aq_217</name>
</gene>
<name>O66590_AQUAE</name>
<dbReference type="eggNOG" id="COG0243">
    <property type="taxonomic scope" value="Bacteria"/>
</dbReference>
<keyword evidence="10" id="KW-0534">Nitrate assimilation</keyword>
<comment type="cofactor">
    <cofactor evidence="2">
        <name>[4Fe-4S] cluster</name>
        <dbReference type="ChEBI" id="CHEBI:49883"/>
    </cofactor>
</comment>
<dbReference type="GO" id="GO:0043546">
    <property type="term" value="F:molybdopterin cofactor binding"/>
    <property type="evidence" value="ECO:0007669"/>
    <property type="project" value="InterPro"/>
</dbReference>
<proteinExistence type="inferred from homology"/>
<dbReference type="InterPro" id="IPR050123">
    <property type="entry name" value="Prok_molybdopt-oxidoreductase"/>
</dbReference>
<dbReference type="PIR" id="B70320">
    <property type="entry name" value="B70320"/>
</dbReference>
<sequence length="666" mass="75404">MKRFQCPYCGVGCGLYINEKGKVKGDFEHPANLGDICKKPLYLPKVLNRGRIAKPMYRENKSHSFREISWEEAYEILKEKLISFSPDETYFYLSGQLLTEDIYVANKFVKGFLRTNNVDANSRLCMASAVTAYKLAFGSDGVPCTYEDVDDADAFLFIGSNAAVAHPVLFKRVLKRRKEEEKVIIVTVDPLETETAKRSDVFIQIKAGTDTVFLNSVLYVLHKEGWIDYRFIYNYTEGFEEALEVAMKFPPDVAASICSVKPEDVYLVAELFAHSKKLISFWCQGLNQSLNGTMKNLALINLHLATGRLNEKGCPFSLTGQPNAMGGREVGYLTNGLPGYRDVRNKADRAFMEKFWGVKGIKKEPGPTITEAIDMILKDRIKFLWVVCTNPAVSLPNLEKVKRALEKVFLVVQDAYWNDTCEFANLILPAAQLGEKEGVMTGSDRTVTFCERFSEPFGESKPDWLIFTELARKMGAEELFPYSSPKEIFEEFKASTKGRLCDMSNLSYENLPARWGKRWLYEDLKFPTESGKARFHPARVDVAAEEGMFILLTGRLKNNWHTMTRTGKSPELLKGEIPPFVIMNPRDAEELGIEEGEEVILSAKGKEITRVVRFGNVKRGHIFAPFGYPSEYGEPTNLLTSDRTDPYSKEPDLKYSGVDVFVKVNR</sequence>
<dbReference type="AlphaFoldDB" id="O66590"/>
<dbReference type="GO" id="GO:0016491">
    <property type="term" value="F:oxidoreductase activity"/>
    <property type="evidence" value="ECO:0007669"/>
    <property type="project" value="UniProtKB-KW"/>
</dbReference>
<dbReference type="GO" id="GO:0045333">
    <property type="term" value="P:cellular respiration"/>
    <property type="evidence" value="ECO:0007669"/>
    <property type="project" value="UniProtKB-ARBA"/>
</dbReference>
<dbReference type="PANTHER" id="PTHR43105:SF9">
    <property type="entry name" value="NADPH-FE(3+) OXIDOREDUCTASE SUBUNIT ALPHA"/>
    <property type="match status" value="1"/>
</dbReference>
<evidence type="ECO:0000313" key="13">
    <source>
        <dbReference type="Proteomes" id="UP000000798"/>
    </source>
</evidence>
<dbReference type="PATRIC" id="fig|224324.8.peg.181"/>
<dbReference type="GO" id="GO:0016020">
    <property type="term" value="C:membrane"/>
    <property type="evidence" value="ECO:0000318"/>
    <property type="project" value="GO_Central"/>
</dbReference>
<evidence type="ECO:0000256" key="4">
    <source>
        <dbReference type="ARBA" id="ARBA00022485"/>
    </source>
</evidence>
<dbReference type="SMART" id="SM00926">
    <property type="entry name" value="Molybdop_Fe4S4"/>
    <property type="match status" value="1"/>
</dbReference>
<dbReference type="Gene3D" id="3.40.50.740">
    <property type="match status" value="1"/>
</dbReference>
<keyword evidence="7" id="KW-0560">Oxidoreductase</keyword>
<evidence type="ECO:0000313" key="12">
    <source>
        <dbReference type="EMBL" id="AAC06542.1"/>
    </source>
</evidence>
<keyword evidence="6" id="KW-0479">Metal-binding</keyword>
<keyword evidence="13" id="KW-1185">Reference proteome</keyword>
<dbReference type="STRING" id="224324.aq_217"/>
<dbReference type="InterPro" id="IPR041957">
    <property type="entry name" value="CT_Nitrate-R-NapA-like"/>
</dbReference>
<dbReference type="InterPro" id="IPR006963">
    <property type="entry name" value="Mopterin_OxRdtase_4Fe-4S_dom"/>
</dbReference>
<evidence type="ECO:0000256" key="2">
    <source>
        <dbReference type="ARBA" id="ARBA00001966"/>
    </source>
</evidence>
<keyword evidence="9" id="KW-0411">Iron-sulfur</keyword>
<protein>
    <submittedName>
        <fullName evidence="12">Nitrate reductase narB</fullName>
    </submittedName>
</protein>
<dbReference type="RefSeq" id="WP_010880088.1">
    <property type="nucleotide sequence ID" value="NC_000918.1"/>
</dbReference>
<dbReference type="Pfam" id="PF01568">
    <property type="entry name" value="Molydop_binding"/>
    <property type="match status" value="1"/>
</dbReference>
<evidence type="ECO:0000256" key="6">
    <source>
        <dbReference type="ARBA" id="ARBA00022723"/>
    </source>
</evidence>
<evidence type="ECO:0000256" key="5">
    <source>
        <dbReference type="ARBA" id="ARBA00022505"/>
    </source>
</evidence>
<comment type="cofactor">
    <cofactor evidence="1">
        <name>Mo-bis(molybdopterin guanine dinucleotide)</name>
        <dbReference type="ChEBI" id="CHEBI:60539"/>
    </cofactor>
</comment>
<dbReference type="Gene3D" id="2.40.40.20">
    <property type="match status" value="1"/>
</dbReference>
<dbReference type="CDD" id="cd02754">
    <property type="entry name" value="MopB_Nitrate-R-NapA-like"/>
    <property type="match status" value="1"/>
</dbReference>
<dbReference type="InterPro" id="IPR006657">
    <property type="entry name" value="MoPterin_dinucl-bd_dom"/>
</dbReference>
<evidence type="ECO:0000256" key="9">
    <source>
        <dbReference type="ARBA" id="ARBA00023014"/>
    </source>
</evidence>
<dbReference type="Proteomes" id="UP000000798">
    <property type="component" value="Chromosome"/>
</dbReference>
<dbReference type="InterPro" id="IPR006656">
    <property type="entry name" value="Mopterin_OxRdtase"/>
</dbReference>
<dbReference type="GO" id="GO:0042128">
    <property type="term" value="P:nitrate assimilation"/>
    <property type="evidence" value="ECO:0007669"/>
    <property type="project" value="UniProtKB-KW"/>
</dbReference>
<dbReference type="EMBL" id="AE000657">
    <property type="protein sequence ID" value="AAC06542.1"/>
    <property type="molecule type" value="Genomic_DNA"/>
</dbReference>
<dbReference type="HOGENOM" id="CLU_000422_13_4_0"/>
<evidence type="ECO:0000256" key="7">
    <source>
        <dbReference type="ARBA" id="ARBA00023002"/>
    </source>
</evidence>
<dbReference type="SMR" id="O66590"/>
<keyword evidence="8" id="KW-0408">Iron</keyword>
<evidence type="ECO:0000256" key="8">
    <source>
        <dbReference type="ARBA" id="ARBA00023004"/>
    </source>
</evidence>
<dbReference type="InterPro" id="IPR009010">
    <property type="entry name" value="Asp_de-COase-like_dom_sf"/>
</dbReference>
<reference evidence="12 13" key="1">
    <citation type="journal article" date="1998" name="Nature">
        <title>The complete genome of the hyperthermophilic bacterium Aquifex aeolicus.</title>
        <authorList>
            <person name="Deckert G."/>
            <person name="Warren P.V."/>
            <person name="Gaasterland T."/>
            <person name="Young W.G."/>
            <person name="Lenox A.L."/>
            <person name="Graham D.E."/>
            <person name="Overbeek R."/>
            <person name="Snead M.A."/>
            <person name="Keller M."/>
            <person name="Aujay M."/>
            <person name="Huber R."/>
            <person name="Feldman R.A."/>
            <person name="Short J.M."/>
            <person name="Olson G.J."/>
            <person name="Swanson R.V."/>
        </authorList>
    </citation>
    <scope>NUCLEOTIDE SEQUENCE [LARGE SCALE GENOMIC DNA]</scope>
    <source>
        <strain evidence="12 13">VF5</strain>
    </source>
</reference>
<feature type="domain" description="4Fe-4S Mo/W bis-MGD-type" evidence="11">
    <location>
        <begin position="1"/>
        <end position="49"/>
    </location>
</feature>
<dbReference type="SUPFAM" id="SSF50692">
    <property type="entry name" value="ADC-like"/>
    <property type="match status" value="1"/>
</dbReference>
<keyword evidence="5" id="KW-0500">Molybdenum</keyword>
<dbReference type="OrthoDB" id="9789468at2"/>
<evidence type="ECO:0000256" key="3">
    <source>
        <dbReference type="ARBA" id="ARBA00008747"/>
    </source>
</evidence>
<dbReference type="CDD" id="cd02791">
    <property type="entry name" value="MopB_CT_Nitrate-R-NapA-like"/>
    <property type="match status" value="1"/>
</dbReference>
<dbReference type="PANTHER" id="PTHR43105">
    <property type="entry name" value="RESPIRATORY NITRATE REDUCTASE"/>
    <property type="match status" value="1"/>
</dbReference>
<dbReference type="Gene3D" id="2.20.25.90">
    <property type="entry name" value="ADC-like domains"/>
    <property type="match status" value="1"/>
</dbReference>
<evidence type="ECO:0000256" key="1">
    <source>
        <dbReference type="ARBA" id="ARBA00001942"/>
    </source>
</evidence>
<dbReference type="GO" id="GO:0051539">
    <property type="term" value="F:4 iron, 4 sulfur cluster binding"/>
    <property type="evidence" value="ECO:0007669"/>
    <property type="project" value="UniProtKB-KW"/>
</dbReference>
<dbReference type="GO" id="GO:0046872">
    <property type="term" value="F:metal ion binding"/>
    <property type="evidence" value="ECO:0007669"/>
    <property type="project" value="UniProtKB-KW"/>
</dbReference>
<dbReference type="Pfam" id="PF00384">
    <property type="entry name" value="Molybdopterin"/>
    <property type="match status" value="1"/>
</dbReference>